<dbReference type="Proteomes" id="UP000184476">
    <property type="component" value="Unassembled WGS sequence"/>
</dbReference>
<evidence type="ECO:0000313" key="2">
    <source>
        <dbReference type="Proteomes" id="UP000184476"/>
    </source>
</evidence>
<gene>
    <name evidence="1" type="ORF">SAMN05444392_12321</name>
</gene>
<proteinExistence type="predicted"/>
<organism evidence="1 2">
    <name type="scientific">Seinonella peptonophila</name>
    <dbReference type="NCBI Taxonomy" id="112248"/>
    <lineage>
        <taxon>Bacteria</taxon>
        <taxon>Bacillati</taxon>
        <taxon>Bacillota</taxon>
        <taxon>Bacilli</taxon>
        <taxon>Bacillales</taxon>
        <taxon>Thermoactinomycetaceae</taxon>
        <taxon>Seinonella</taxon>
    </lineage>
</organism>
<dbReference type="STRING" id="112248.SAMN05444392_12321"/>
<reference evidence="1 2" key="1">
    <citation type="submission" date="2016-11" db="EMBL/GenBank/DDBJ databases">
        <authorList>
            <person name="Jaros S."/>
            <person name="Januszkiewicz K."/>
            <person name="Wedrychowicz H."/>
        </authorList>
    </citation>
    <scope>NUCLEOTIDE SEQUENCE [LARGE SCALE GENOMIC DNA]</scope>
    <source>
        <strain evidence="1 2">DSM 44666</strain>
    </source>
</reference>
<dbReference type="OrthoDB" id="118729at2"/>
<dbReference type="AlphaFoldDB" id="A0A1M5BG70"/>
<accession>A0A1M5BG70</accession>
<dbReference type="RefSeq" id="WP_139279192.1">
    <property type="nucleotide sequence ID" value="NZ_FQVL01000023.1"/>
</dbReference>
<protein>
    <submittedName>
        <fullName evidence="1">Uncharacterized protein</fullName>
    </submittedName>
</protein>
<sequence length="86" mass="9941">MIKHNGDSARSRYGIDTLRMARQSLNTWYDLLEGLGWNSNSAIFEELIFRGCYFISPFRGGGRVVHVILVRYIGKRIRLKEEFASS</sequence>
<name>A0A1M5BG70_9BACL</name>
<keyword evidence="2" id="KW-1185">Reference proteome</keyword>
<evidence type="ECO:0000313" key="1">
    <source>
        <dbReference type="EMBL" id="SHF41466.1"/>
    </source>
</evidence>
<dbReference type="EMBL" id="FQVL01000023">
    <property type="protein sequence ID" value="SHF41466.1"/>
    <property type="molecule type" value="Genomic_DNA"/>
</dbReference>